<feature type="compositionally biased region" description="Basic and acidic residues" evidence="3">
    <location>
        <begin position="516"/>
        <end position="525"/>
    </location>
</feature>
<comment type="caution">
    <text evidence="5">The sequence shown here is derived from an EMBL/GenBank/DDBJ whole genome shotgun (WGS) entry which is preliminary data.</text>
</comment>
<feature type="domain" description="Tyr recombinase" evidence="4">
    <location>
        <begin position="251"/>
        <end position="482"/>
    </location>
</feature>
<reference evidence="6" key="1">
    <citation type="journal article" date="2019" name="Int. J. Syst. Evol. Microbiol.">
        <title>The Global Catalogue of Microorganisms (GCM) 10K type strain sequencing project: providing services to taxonomists for standard genome sequencing and annotation.</title>
        <authorList>
            <consortium name="The Broad Institute Genomics Platform"/>
            <consortium name="The Broad Institute Genome Sequencing Center for Infectious Disease"/>
            <person name="Wu L."/>
            <person name="Ma J."/>
        </authorList>
    </citation>
    <scope>NUCLEOTIDE SEQUENCE [LARGE SCALE GENOMIC DNA]</scope>
    <source>
        <strain evidence="6">JCM 6833</strain>
    </source>
</reference>
<keyword evidence="2" id="KW-0233">DNA recombination</keyword>
<accession>A0ABP6CPQ4</accession>
<dbReference type="InterPro" id="IPR013762">
    <property type="entry name" value="Integrase-like_cat_sf"/>
</dbReference>
<evidence type="ECO:0000256" key="1">
    <source>
        <dbReference type="ARBA" id="ARBA00023125"/>
    </source>
</evidence>
<dbReference type="CDD" id="cd01189">
    <property type="entry name" value="INT_ICEBs1_C_like"/>
    <property type="match status" value="1"/>
</dbReference>
<dbReference type="Gene3D" id="1.10.443.10">
    <property type="entry name" value="Intergrase catalytic core"/>
    <property type="match status" value="1"/>
</dbReference>
<evidence type="ECO:0000256" key="2">
    <source>
        <dbReference type="ARBA" id="ARBA00023172"/>
    </source>
</evidence>
<dbReference type="Gene3D" id="1.10.150.130">
    <property type="match status" value="1"/>
</dbReference>
<dbReference type="Pfam" id="PF00589">
    <property type="entry name" value="Phage_integrase"/>
    <property type="match status" value="1"/>
</dbReference>
<evidence type="ECO:0000313" key="6">
    <source>
        <dbReference type="Proteomes" id="UP001501509"/>
    </source>
</evidence>
<feature type="region of interest" description="Disordered" evidence="3">
    <location>
        <begin position="296"/>
        <end position="329"/>
    </location>
</feature>
<keyword evidence="6" id="KW-1185">Reference proteome</keyword>
<dbReference type="InterPro" id="IPR002104">
    <property type="entry name" value="Integrase_catalytic"/>
</dbReference>
<organism evidence="5 6">
    <name type="scientific">Actinomadura fulvescens</name>
    <dbReference type="NCBI Taxonomy" id="46160"/>
    <lineage>
        <taxon>Bacteria</taxon>
        <taxon>Bacillati</taxon>
        <taxon>Actinomycetota</taxon>
        <taxon>Actinomycetes</taxon>
        <taxon>Streptosporangiales</taxon>
        <taxon>Thermomonosporaceae</taxon>
        <taxon>Actinomadura</taxon>
    </lineage>
</organism>
<dbReference type="InterPro" id="IPR050090">
    <property type="entry name" value="Tyrosine_recombinase_XerCD"/>
</dbReference>
<protein>
    <submittedName>
        <fullName evidence="5">Tyrosine-type recombinase/integrase</fullName>
    </submittedName>
</protein>
<evidence type="ECO:0000313" key="5">
    <source>
        <dbReference type="EMBL" id="GAA2621951.1"/>
    </source>
</evidence>
<evidence type="ECO:0000259" key="4">
    <source>
        <dbReference type="PROSITE" id="PS51898"/>
    </source>
</evidence>
<dbReference type="PANTHER" id="PTHR30349:SF91">
    <property type="entry name" value="INTA PROTEIN"/>
    <property type="match status" value="1"/>
</dbReference>
<dbReference type="EMBL" id="BAAATD010000010">
    <property type="protein sequence ID" value="GAA2621951.1"/>
    <property type="molecule type" value="Genomic_DNA"/>
</dbReference>
<dbReference type="PROSITE" id="PS51898">
    <property type="entry name" value="TYR_RECOMBINASE"/>
    <property type="match status" value="1"/>
</dbReference>
<dbReference type="InterPro" id="IPR010998">
    <property type="entry name" value="Integrase_recombinase_N"/>
</dbReference>
<dbReference type="SUPFAM" id="SSF56349">
    <property type="entry name" value="DNA breaking-rejoining enzymes"/>
    <property type="match status" value="1"/>
</dbReference>
<dbReference type="InterPro" id="IPR011010">
    <property type="entry name" value="DNA_brk_join_enz"/>
</dbReference>
<gene>
    <name evidence="5" type="ORF">GCM10010411_67470</name>
</gene>
<feature type="region of interest" description="Disordered" evidence="3">
    <location>
        <begin position="516"/>
        <end position="540"/>
    </location>
</feature>
<dbReference type="PANTHER" id="PTHR30349">
    <property type="entry name" value="PHAGE INTEGRASE-RELATED"/>
    <property type="match status" value="1"/>
</dbReference>
<proteinExistence type="predicted"/>
<keyword evidence="1" id="KW-0238">DNA-binding</keyword>
<sequence length="540" mass="59778">MKGAVFKRCGCRNPATGKVYAEGKCPDLEKKKHGSWWARYDAPASADGKRRRPRIGPFPTKTAAEDALADELVKAGKTGHASDRALKVGPYLDRWLAGKVDLKDSTRESYEEAVNLYLKPGLGHLRLVDLRDYHASELYAEMLFINRPLPDGEKPSELMRRLMAARADSVKKKLAAGEKRGKKSTKPLSPARVKRVHAVLSSALGSAVKKSKLLDSNPVEHVELPRAPRPKPLVWTAGRVARWEQTGKAPSPVMVWTPAQTGAFLDFIAAAEERLYAMFHLVAFRGLRRAEVAGLPRGERDREAGTITIRETRPDDDLDPDDTKSEHGDRTVTLDAGTVEVLDEWEARQDDERRVAGEVWQETGLMFTREDGSALRPEWISQRFEAHMERYAMIRQRHAGGWTVAEIAKRHRLPAEAVRVAIDGDPLPPIRFHDLRHGAATLSLAAGVDMKIISETLGHSRSSFTADVYTSVIPQVAKAAAEATATVVPRRTGPTMAPQDDDSALAEVIDFRERAGRRAEDRGFEPRMGVNPNRISSAAP</sequence>
<evidence type="ECO:0000256" key="3">
    <source>
        <dbReference type="SAM" id="MobiDB-lite"/>
    </source>
</evidence>
<name>A0ABP6CPQ4_9ACTN</name>
<feature type="compositionally biased region" description="Basic and acidic residues" evidence="3">
    <location>
        <begin position="297"/>
        <end position="329"/>
    </location>
</feature>
<dbReference type="Proteomes" id="UP001501509">
    <property type="component" value="Unassembled WGS sequence"/>
</dbReference>